<dbReference type="GO" id="GO:0016020">
    <property type="term" value="C:membrane"/>
    <property type="evidence" value="ECO:0007669"/>
    <property type="project" value="UniProtKB-SubCell"/>
</dbReference>
<dbReference type="Proteomes" id="UP000244450">
    <property type="component" value="Unassembled WGS sequence"/>
</dbReference>
<name>A0A2T7BNX6_9BACT</name>
<comment type="subcellular location">
    <subcellularLocation>
        <location evidence="1">Membrane</location>
        <topology evidence="1">Multi-pass membrane protein</topology>
    </subcellularLocation>
</comment>
<keyword evidence="7" id="KW-1185">Reference proteome</keyword>
<proteinExistence type="predicted"/>
<evidence type="ECO:0000256" key="5">
    <source>
        <dbReference type="SAM" id="Phobius"/>
    </source>
</evidence>
<reference evidence="6 7" key="1">
    <citation type="submission" date="2018-04" db="EMBL/GenBank/DDBJ databases">
        <title>Chitinophaga fuyangensis sp. nov., isolated from soil in a chemical factory.</title>
        <authorList>
            <person name="Chen K."/>
        </authorList>
    </citation>
    <scope>NUCLEOTIDE SEQUENCE [LARGE SCALE GENOMIC DNA]</scope>
    <source>
        <strain evidence="6 7">LY-1</strain>
    </source>
</reference>
<evidence type="ECO:0000313" key="6">
    <source>
        <dbReference type="EMBL" id="PUZ29385.1"/>
    </source>
</evidence>
<feature type="transmembrane region" description="Helical" evidence="5">
    <location>
        <begin position="58"/>
        <end position="78"/>
    </location>
</feature>
<gene>
    <name evidence="6" type="ORF">DCC81_08010</name>
</gene>
<evidence type="ECO:0000256" key="4">
    <source>
        <dbReference type="ARBA" id="ARBA00023136"/>
    </source>
</evidence>
<evidence type="ECO:0000256" key="2">
    <source>
        <dbReference type="ARBA" id="ARBA00022692"/>
    </source>
</evidence>
<dbReference type="AlphaFoldDB" id="A0A2T7BNX6"/>
<dbReference type="InterPro" id="IPR032808">
    <property type="entry name" value="DoxX"/>
</dbReference>
<dbReference type="EMBL" id="QCYK01000001">
    <property type="protein sequence ID" value="PUZ29385.1"/>
    <property type="molecule type" value="Genomic_DNA"/>
</dbReference>
<evidence type="ECO:0000256" key="3">
    <source>
        <dbReference type="ARBA" id="ARBA00022989"/>
    </source>
</evidence>
<dbReference type="OrthoDB" id="676158at2"/>
<dbReference type="Pfam" id="PF07681">
    <property type="entry name" value="DoxX"/>
    <property type="match status" value="1"/>
</dbReference>
<comment type="caution">
    <text evidence="6">The sequence shown here is derived from an EMBL/GenBank/DDBJ whole genome shotgun (WGS) entry which is preliminary data.</text>
</comment>
<evidence type="ECO:0000256" key="1">
    <source>
        <dbReference type="ARBA" id="ARBA00004141"/>
    </source>
</evidence>
<protein>
    <submittedName>
        <fullName evidence="6">DoxX protein</fullName>
    </submittedName>
</protein>
<accession>A0A2T7BNX6</accession>
<evidence type="ECO:0000313" key="7">
    <source>
        <dbReference type="Proteomes" id="UP000244450"/>
    </source>
</evidence>
<keyword evidence="3 5" id="KW-1133">Transmembrane helix</keyword>
<feature type="transmembrane region" description="Helical" evidence="5">
    <location>
        <begin position="85"/>
        <end position="105"/>
    </location>
</feature>
<dbReference type="RefSeq" id="WP_108686023.1">
    <property type="nucleotide sequence ID" value="NZ_QCYK01000001.1"/>
</dbReference>
<sequence>MTRYQPLAIFLLRIATAANFLSAVAGRLGFWDGSPMHTAWQGFVQYTGQVNSYAPASIVPFLALAATMIEVIIALLLIIGYKTRWAALAGSTLTFIFFVSMSISFGTQQPMNYSVLVDCTSALLLAAMPAYRWSVDEKLAQKI</sequence>
<keyword evidence="2 5" id="KW-0812">Transmembrane</keyword>
<keyword evidence="4 5" id="KW-0472">Membrane</keyword>
<organism evidence="6 7">
    <name type="scientific">Chitinophaga parva</name>
    <dbReference type="NCBI Taxonomy" id="2169414"/>
    <lineage>
        <taxon>Bacteria</taxon>
        <taxon>Pseudomonadati</taxon>
        <taxon>Bacteroidota</taxon>
        <taxon>Chitinophagia</taxon>
        <taxon>Chitinophagales</taxon>
        <taxon>Chitinophagaceae</taxon>
        <taxon>Chitinophaga</taxon>
    </lineage>
</organism>